<reference evidence="1 2" key="1">
    <citation type="submission" date="2024-04" db="EMBL/GenBank/DDBJ databases">
        <title>Okeanomitos corallinicola gen. &amp; sp. nov. (Nostocales, Cyanobacteria), a new toxic marine heterocyst-forming cyanobacterium from a coral reef.</title>
        <authorList>
            <person name="Li H."/>
            <person name="Li R."/>
            <person name="Kang J."/>
            <person name="Hii K.S."/>
            <person name="Mohamed H.F."/>
            <person name="Xu X."/>
            <person name="Luo Z."/>
        </authorList>
    </citation>
    <scope>NUCLEOTIDE SEQUENCE [LARGE SCALE GENOMIC DNA]</scope>
    <source>
        <strain evidence="1 2">TIOX110</strain>
    </source>
</reference>
<organism evidence="1 2">
    <name type="scientific">Okeanomitos corallinicola TIOX110</name>
    <dbReference type="NCBI Taxonomy" id="3133117"/>
    <lineage>
        <taxon>Bacteria</taxon>
        <taxon>Bacillati</taxon>
        <taxon>Cyanobacteriota</taxon>
        <taxon>Cyanophyceae</taxon>
        <taxon>Nostocales</taxon>
        <taxon>Aphanizomenonaceae</taxon>
        <taxon>Okeanomitos</taxon>
    </lineage>
</organism>
<name>A0ABZ2UUR5_9CYAN</name>
<evidence type="ECO:0000313" key="1">
    <source>
        <dbReference type="EMBL" id="WZB89134.1"/>
    </source>
</evidence>
<proteinExistence type="predicted"/>
<evidence type="ECO:0000313" key="2">
    <source>
        <dbReference type="Proteomes" id="UP001483337"/>
    </source>
</evidence>
<dbReference type="EMBL" id="CP150886">
    <property type="protein sequence ID" value="WZB89134.1"/>
    <property type="molecule type" value="Genomic_DNA"/>
</dbReference>
<accession>A0ABZ2UUR5</accession>
<keyword evidence="2" id="KW-1185">Reference proteome</keyword>
<dbReference type="Proteomes" id="UP001483337">
    <property type="component" value="Chromosome"/>
</dbReference>
<sequence length="555" mass="62739">MTTTLTKVQQFLDSGDCDGAREEVANISVNFKKVDATVRDFATLLTLGSQQVVEIGLGVLGREILKTDIEEINNDVIWLFLASILSRHNITADSPLRISIIGLISCVNNWELPIFALLSPALDSFLMVSLAEENPLISEQTVDFISTSGENYAKAPRTRKQIKQFESLIQLVLDRVDDEDIKDEWTEGVETFLRIAGQKQDNQYSDQRIWSEASNLLKKIYSSAILNFDQGAIYYQVKDNISRLITSSLAALGTVFNSDSLSIAVSIDNPEENKSWSILANAVDNLETLFQEIADVTFEKITKLPTFTPAQAIPGSWTIILHLNISDNQSNLLANTIKSLSSVEDAKNEIDSSIIDSWQDCVAKLKENELRVNLAVSSKNPELYFVNSISTEDIPKVEESVQQNIRVLSRDIPQADNLERVIDFASLLIQYPSSPSTVRQKFLEIDALHERQYSYYRRAVEILGIANERIQPTKICYMLNRLQNESKMRFLAYQFISSNVGSAWFNWQNANDLSEIQPESATQFLLEVCPKLSEITVKRRAITLKSWLKIFIQNW</sequence>
<protein>
    <submittedName>
        <fullName evidence="1">Uncharacterized protein</fullName>
    </submittedName>
</protein>
<dbReference type="RefSeq" id="WP_353932038.1">
    <property type="nucleotide sequence ID" value="NZ_CP150886.1"/>
</dbReference>
<gene>
    <name evidence="1" type="ORF">WJM97_05500</name>
</gene>